<dbReference type="PROSITE" id="PS51257">
    <property type="entry name" value="PROKAR_LIPOPROTEIN"/>
    <property type="match status" value="1"/>
</dbReference>
<dbReference type="Proteomes" id="UP000199492">
    <property type="component" value="Unassembled WGS sequence"/>
</dbReference>
<evidence type="ECO:0008006" key="4">
    <source>
        <dbReference type="Google" id="ProtNLM"/>
    </source>
</evidence>
<feature type="chain" id="PRO_5011660871" description="DUF4270 domain-containing protein" evidence="1">
    <location>
        <begin position="25"/>
        <end position="578"/>
    </location>
</feature>
<gene>
    <name evidence="2" type="ORF">SAMN04489796_101235</name>
</gene>
<name>A0A1G7W2X3_9FLAO</name>
<dbReference type="RefSeq" id="WP_092465756.1">
    <property type="nucleotide sequence ID" value="NZ_FNCZ01000001.1"/>
</dbReference>
<organism evidence="2 3">
    <name type="scientific">Winogradskyella thalassocola</name>
    <dbReference type="NCBI Taxonomy" id="262004"/>
    <lineage>
        <taxon>Bacteria</taxon>
        <taxon>Pseudomonadati</taxon>
        <taxon>Bacteroidota</taxon>
        <taxon>Flavobacteriia</taxon>
        <taxon>Flavobacteriales</taxon>
        <taxon>Flavobacteriaceae</taxon>
        <taxon>Winogradskyella</taxon>
    </lineage>
</organism>
<feature type="signal peptide" evidence="1">
    <location>
        <begin position="1"/>
        <end position="24"/>
    </location>
</feature>
<accession>A0A1G7W2X3</accession>
<evidence type="ECO:0000313" key="2">
    <source>
        <dbReference type="EMBL" id="SDG66231.1"/>
    </source>
</evidence>
<dbReference type="STRING" id="262004.SAMN04489796_101235"/>
<dbReference type="InterPro" id="IPR025366">
    <property type="entry name" value="DUF4270"/>
</dbReference>
<sequence>MKKNKIALQILSIGLIVLSFSACDDDFVSLESDLINSGVATNFDIDSDKYDVVAYTKALAPVQTNRLGLTTLGIYDDAYGRTTSSFVTQLTPITYNPTFGDEAKIDSVVVTLPYFSTATGIDDDGNITYTLDSVISKGENYNNIKLRIFENNYFIRDFDPSAGFNEEQAYYSDQTASSSETISTTALEGAELTFVDYDNDTGSIMTVVNNEIDINDKGYSLKDVNELDENGDKTLLLNQSPGIRIMLEPSFWEDKILAKEGDPVLSNLNNFTEYFRGLYFKAEAVNDDGSFLVLNTGSTNNANITIYYSKLTASTTDGADIRDNSTYVLNFGSNKINFLVNDFTLPIDNGDSDAGDSRIYLKGGQGAIAGIKLFDGYDDEAGMTKFDKFRNDFVNLNPEDDTFESSKRLVNEANLVFYVDRDQLDLLNEDPENEPNRLYLYDVPNKTPLIDYYLDVTNTALPSFSKIRHLGALQRVDDEPSSKGVKYKLKITEHINNLLLRDSTNVELGLAVSLNVNIEDPSVSFSQNKVQTVDDLDLTVPVSSILTPRGTILYGNNTPESDQSKRVYLEIYYTEPNY</sequence>
<keyword evidence="3" id="KW-1185">Reference proteome</keyword>
<proteinExistence type="predicted"/>
<evidence type="ECO:0000313" key="3">
    <source>
        <dbReference type="Proteomes" id="UP000199492"/>
    </source>
</evidence>
<evidence type="ECO:0000256" key="1">
    <source>
        <dbReference type="SAM" id="SignalP"/>
    </source>
</evidence>
<dbReference type="OrthoDB" id="1466062at2"/>
<keyword evidence="1" id="KW-0732">Signal</keyword>
<dbReference type="EMBL" id="FNCZ01000001">
    <property type="protein sequence ID" value="SDG66231.1"/>
    <property type="molecule type" value="Genomic_DNA"/>
</dbReference>
<reference evidence="3" key="1">
    <citation type="submission" date="2016-10" db="EMBL/GenBank/DDBJ databases">
        <authorList>
            <person name="Varghese N."/>
            <person name="Submissions S."/>
        </authorList>
    </citation>
    <scope>NUCLEOTIDE SEQUENCE [LARGE SCALE GENOMIC DNA]</scope>
    <source>
        <strain evidence="3">DSM 15363</strain>
    </source>
</reference>
<protein>
    <recommendedName>
        <fullName evidence="4">DUF4270 domain-containing protein</fullName>
    </recommendedName>
</protein>
<dbReference type="Pfam" id="PF14092">
    <property type="entry name" value="DUF4270"/>
    <property type="match status" value="1"/>
</dbReference>
<dbReference type="AlphaFoldDB" id="A0A1G7W2X3"/>